<evidence type="ECO:0000256" key="3">
    <source>
        <dbReference type="PIRSR" id="PIRSR611554-1"/>
    </source>
</evidence>
<protein>
    <submittedName>
        <fullName evidence="7">3-hydroxy-3-methylglutaryl-CoA synthase</fullName>
    </submittedName>
</protein>
<dbReference type="InterPro" id="IPR013528">
    <property type="entry name" value="HMG_CoA_synth_N"/>
</dbReference>
<dbReference type="InterPro" id="IPR013746">
    <property type="entry name" value="HMG_CoA_synt_C_dom"/>
</dbReference>
<dbReference type="STRING" id="1437874.CSPHI_01960"/>
<feature type="binding site" evidence="4">
    <location>
        <position position="285"/>
    </location>
    <ligand>
        <name>(3S)-3-hydroxy-3-methylglutaryl-CoA</name>
        <dbReference type="ChEBI" id="CHEBI:43074"/>
    </ligand>
</feature>
<dbReference type="PANTHER" id="PTHR43323:SF2">
    <property type="entry name" value="HYDROXYMETHYLGLUTARYL-COA SYNTHASE"/>
    <property type="match status" value="1"/>
</dbReference>
<dbReference type="PANTHER" id="PTHR43323">
    <property type="entry name" value="3-HYDROXY-3-METHYLGLUTARYL COENZYME A SYNTHASE"/>
    <property type="match status" value="1"/>
</dbReference>
<keyword evidence="8" id="KW-1185">Reference proteome</keyword>
<proteinExistence type="inferred from homology"/>
<feature type="domain" description="Hydroxymethylglutaryl-coenzyme A synthase C-terminal" evidence="6">
    <location>
        <begin position="265"/>
        <end position="350"/>
    </location>
</feature>
<feature type="domain" description="Hydroxymethylglutaryl-coenzyme A synthase C-terminal" evidence="6">
    <location>
        <begin position="184"/>
        <end position="254"/>
    </location>
</feature>
<dbReference type="InterPro" id="IPR016039">
    <property type="entry name" value="Thiolase-like"/>
</dbReference>
<dbReference type="GO" id="GO:0004421">
    <property type="term" value="F:hydroxymethylglutaryl-CoA synthase activity"/>
    <property type="evidence" value="ECO:0007669"/>
    <property type="project" value="InterPro"/>
</dbReference>
<feature type="binding site" evidence="4">
    <location>
        <position position="152"/>
    </location>
    <ligand>
        <name>(3S)-3-hydroxy-3-methylglutaryl-CoA</name>
        <dbReference type="ChEBI" id="CHEBI:43074"/>
    </ligand>
</feature>
<evidence type="ECO:0000313" key="8">
    <source>
        <dbReference type="Proteomes" id="UP000185469"/>
    </source>
</evidence>
<feature type="domain" description="Hydroxymethylglutaryl-coenzyme A synthase N-terminal" evidence="5">
    <location>
        <begin position="12"/>
        <end position="172"/>
    </location>
</feature>
<dbReference type="InterPro" id="IPR011554">
    <property type="entry name" value="HMG_CoA_synthase_prok"/>
</dbReference>
<dbReference type="KEGG" id="csph:CSPHI_01960"/>
<dbReference type="Pfam" id="PF01154">
    <property type="entry name" value="HMG_CoA_synt_N"/>
    <property type="match status" value="1"/>
</dbReference>
<feature type="binding site" evidence="4">
    <location>
        <position position="251"/>
    </location>
    <ligand>
        <name>(3S)-3-hydroxy-3-methylglutaryl-CoA</name>
        <dbReference type="ChEBI" id="CHEBI:43074"/>
    </ligand>
</feature>
<evidence type="ECO:0000313" key="7">
    <source>
        <dbReference type="EMBL" id="APT90047.1"/>
    </source>
</evidence>
<dbReference type="Proteomes" id="UP000185469">
    <property type="component" value="Chromosome"/>
</dbReference>
<dbReference type="CDD" id="cd00827">
    <property type="entry name" value="init_cond_enzymes"/>
    <property type="match status" value="1"/>
</dbReference>
<feature type="active site" description="Proton donor/acceptor" evidence="3">
    <location>
        <position position="88"/>
    </location>
</feature>
<evidence type="ECO:0000259" key="5">
    <source>
        <dbReference type="Pfam" id="PF01154"/>
    </source>
</evidence>
<name>A0A1L7CW60_9CORY</name>
<dbReference type="NCBIfam" id="TIGR01835">
    <property type="entry name" value="HMG-CoA-S_prok"/>
    <property type="match status" value="1"/>
</dbReference>
<dbReference type="EMBL" id="CP009248">
    <property type="protein sequence ID" value="APT90047.1"/>
    <property type="molecule type" value="Genomic_DNA"/>
</dbReference>
<dbReference type="RefSeq" id="WP_075691253.1">
    <property type="nucleotide sequence ID" value="NZ_CP009248.1"/>
</dbReference>
<dbReference type="GO" id="GO:0006084">
    <property type="term" value="P:acetyl-CoA metabolic process"/>
    <property type="evidence" value="ECO:0007669"/>
    <property type="project" value="InterPro"/>
</dbReference>
<dbReference type="AlphaFoldDB" id="A0A1L7CW60"/>
<evidence type="ECO:0000256" key="2">
    <source>
        <dbReference type="ARBA" id="ARBA00022679"/>
    </source>
</evidence>
<dbReference type="OrthoDB" id="9769523at2"/>
<evidence type="ECO:0000256" key="4">
    <source>
        <dbReference type="PIRSR" id="PIRSR611554-2"/>
    </source>
</evidence>
<keyword evidence="2" id="KW-0808">Transferase</keyword>
<organism evidence="7 8">
    <name type="scientific">Corynebacterium sphenisci DSM 44792</name>
    <dbReference type="NCBI Taxonomy" id="1437874"/>
    <lineage>
        <taxon>Bacteria</taxon>
        <taxon>Bacillati</taxon>
        <taxon>Actinomycetota</taxon>
        <taxon>Actinomycetes</taxon>
        <taxon>Mycobacteriales</taxon>
        <taxon>Corynebacteriaceae</taxon>
        <taxon>Corynebacterium</taxon>
    </lineage>
</organism>
<feature type="active site" description="Acyl-thioester intermediate" evidence="3">
    <location>
        <position position="120"/>
    </location>
</feature>
<dbReference type="SUPFAM" id="SSF53901">
    <property type="entry name" value="Thiolase-like"/>
    <property type="match status" value="2"/>
</dbReference>
<comment type="similarity">
    <text evidence="1">Belongs to the thiolase-like superfamily. HMG-CoA synthase family.</text>
</comment>
<dbReference type="Gene3D" id="3.40.47.10">
    <property type="match status" value="2"/>
</dbReference>
<gene>
    <name evidence="7" type="ORF">CSPHI_01960</name>
</gene>
<accession>A0A1L7CW60</accession>
<reference evidence="7 8" key="1">
    <citation type="submission" date="2014-08" db="EMBL/GenBank/DDBJ databases">
        <title>Complete genome sequence of Corynebacterium sphenisci CECT 5990(T) (=DSM 44792(T)), isolated from healthy wild penguins.</title>
        <authorList>
            <person name="Ruckert C."/>
            <person name="Albersmeier A."/>
            <person name="Winkler A."/>
            <person name="Kalinowski J."/>
        </authorList>
    </citation>
    <scope>NUCLEOTIDE SEQUENCE [LARGE SCALE GENOMIC DNA]</scope>
    <source>
        <strain evidence="7 8">DSM 44792</strain>
    </source>
</reference>
<evidence type="ECO:0000259" key="6">
    <source>
        <dbReference type="Pfam" id="PF08540"/>
    </source>
</evidence>
<evidence type="ECO:0000256" key="1">
    <source>
        <dbReference type="ARBA" id="ARBA00007061"/>
    </source>
</evidence>
<sequence length="401" mass="43264">MNVPTQAAGVPVGIDDISFATGSYRVDLADIAPRLGAEPAKYHKGLGQEQMSVVAPDEDPVTMAAAAAAPLIERGGAEGIRTLLFATETGIDQSKSAGVYVHALLGLPDTVRTVELKQACYSATAALQFAAALVARNPAERVLVIASDIARYDLDSAAEPTQGAGAVAFTVAANPRILRLDAANGVHTSDVMDFWRPNYRTQALVEGKLSIGAYIDAVAGAFADYRERGGAAFDEIDWFCYHQPFTKMASKAHLMLSERFGLDMDKARAEEIIAPTTGYNRRIGNSYTASTYFGLLSLLDTRPDLAGARVAIISYGSGCVAEFLTGRIVEGYEEMLHAEEHERILAERIRLGDADYYAMQTRVIEDQGNHSNIGEGLRRGTGPFSFTGVEGDKRRYVRRAD</sequence>
<feature type="active site" description="Proton donor/acceptor" evidence="3">
    <location>
        <position position="242"/>
    </location>
</feature>
<dbReference type="Pfam" id="PF08540">
    <property type="entry name" value="HMG_CoA_synt_C"/>
    <property type="match status" value="2"/>
</dbReference>